<evidence type="ECO:0000256" key="1">
    <source>
        <dbReference type="SAM" id="SignalP"/>
    </source>
</evidence>
<sequence>MKRLCIALLILTAGNAAFAQLKNNVTRSNIRFEIKNLGIKTGGVIEKMEAEIKFDPANLAASKIEAVADATTINTDNNMRDRHIKDEDYFDVVKYPKITMSSVSFTQKGGNNYVGKFNITIKDKTKLVDLPFTYTVAAGAAQFKGSFKINRRDFGVGGGTFTLSNETTIFIEADTPR</sequence>
<reference evidence="3" key="1">
    <citation type="submission" date="2020-09" db="EMBL/GenBank/DDBJ databases">
        <title>Novel species of Mucilaginibacter isolated from a glacier on the Tibetan Plateau.</title>
        <authorList>
            <person name="Liu Q."/>
            <person name="Xin Y.-H."/>
        </authorList>
    </citation>
    <scope>NUCLEOTIDE SEQUENCE</scope>
    <source>
        <strain evidence="3">ZB1P21</strain>
    </source>
</reference>
<dbReference type="Proteomes" id="UP000619078">
    <property type="component" value="Unassembled WGS sequence"/>
</dbReference>
<organism evidence="3 4">
    <name type="scientific">Mucilaginibacter glaciei</name>
    <dbReference type="NCBI Taxonomy" id="2772109"/>
    <lineage>
        <taxon>Bacteria</taxon>
        <taxon>Pseudomonadati</taxon>
        <taxon>Bacteroidota</taxon>
        <taxon>Sphingobacteriia</taxon>
        <taxon>Sphingobacteriales</taxon>
        <taxon>Sphingobacteriaceae</taxon>
        <taxon>Mucilaginibacter</taxon>
    </lineage>
</organism>
<dbReference type="SUPFAM" id="SSF101874">
    <property type="entry name" value="YceI-like"/>
    <property type="match status" value="1"/>
</dbReference>
<proteinExistence type="predicted"/>
<name>A0A926S376_9SPHI</name>
<dbReference type="Gene3D" id="2.40.128.110">
    <property type="entry name" value="Lipid/polyisoprenoid-binding, YceI-like"/>
    <property type="match status" value="1"/>
</dbReference>
<keyword evidence="4" id="KW-1185">Reference proteome</keyword>
<gene>
    <name evidence="3" type="ORF">IDJ76_12595</name>
</gene>
<dbReference type="PANTHER" id="PTHR34406:SF1">
    <property type="entry name" value="PROTEIN YCEI"/>
    <property type="match status" value="1"/>
</dbReference>
<dbReference type="EMBL" id="JACWMX010000005">
    <property type="protein sequence ID" value="MBD1393939.1"/>
    <property type="molecule type" value="Genomic_DNA"/>
</dbReference>
<feature type="signal peptide" evidence="1">
    <location>
        <begin position="1"/>
        <end position="19"/>
    </location>
</feature>
<protein>
    <submittedName>
        <fullName evidence="3">YceI family protein</fullName>
    </submittedName>
</protein>
<feature type="domain" description="Lipid/polyisoprenoid-binding YceI-like" evidence="2">
    <location>
        <begin position="18"/>
        <end position="176"/>
    </location>
</feature>
<accession>A0A926S376</accession>
<dbReference type="InterPro" id="IPR007372">
    <property type="entry name" value="Lipid/polyisoprenoid-bd_YceI"/>
</dbReference>
<evidence type="ECO:0000313" key="4">
    <source>
        <dbReference type="Proteomes" id="UP000619078"/>
    </source>
</evidence>
<dbReference type="Pfam" id="PF04264">
    <property type="entry name" value="YceI"/>
    <property type="match status" value="1"/>
</dbReference>
<evidence type="ECO:0000259" key="2">
    <source>
        <dbReference type="SMART" id="SM00867"/>
    </source>
</evidence>
<keyword evidence="1" id="KW-0732">Signal</keyword>
<feature type="chain" id="PRO_5037736421" evidence="1">
    <location>
        <begin position="20"/>
        <end position="177"/>
    </location>
</feature>
<dbReference type="SMART" id="SM00867">
    <property type="entry name" value="YceI"/>
    <property type="match status" value="1"/>
</dbReference>
<dbReference type="PANTHER" id="PTHR34406">
    <property type="entry name" value="PROTEIN YCEI"/>
    <property type="match status" value="1"/>
</dbReference>
<evidence type="ECO:0000313" key="3">
    <source>
        <dbReference type="EMBL" id="MBD1393939.1"/>
    </source>
</evidence>
<dbReference type="InterPro" id="IPR036761">
    <property type="entry name" value="TTHA0802/YceI-like_sf"/>
</dbReference>
<comment type="caution">
    <text evidence="3">The sequence shown here is derived from an EMBL/GenBank/DDBJ whole genome shotgun (WGS) entry which is preliminary data.</text>
</comment>
<dbReference type="RefSeq" id="WP_191163688.1">
    <property type="nucleotide sequence ID" value="NZ_JACWMX010000005.1"/>
</dbReference>
<dbReference type="AlphaFoldDB" id="A0A926S376"/>